<dbReference type="EMBL" id="UINC01000499">
    <property type="protein sequence ID" value="SUZ56396.1"/>
    <property type="molecule type" value="Genomic_DNA"/>
</dbReference>
<dbReference type="GO" id="GO:0009294">
    <property type="term" value="P:DNA-mediated transformation"/>
    <property type="evidence" value="ECO:0007669"/>
    <property type="project" value="InterPro"/>
</dbReference>
<dbReference type="PANTHER" id="PTHR43022">
    <property type="entry name" value="PROTEIN SMF"/>
    <property type="match status" value="1"/>
</dbReference>
<organism evidence="4">
    <name type="scientific">marine metagenome</name>
    <dbReference type="NCBI Taxonomy" id="408172"/>
    <lineage>
        <taxon>unclassified sequences</taxon>
        <taxon>metagenomes</taxon>
        <taxon>ecological metagenomes</taxon>
    </lineage>
</organism>
<comment type="similarity">
    <text evidence="1">Belongs to the DprA/Smf family.</text>
</comment>
<reference evidence="4" key="1">
    <citation type="submission" date="2018-05" db="EMBL/GenBank/DDBJ databases">
        <authorList>
            <person name="Lanie J.A."/>
            <person name="Ng W.-L."/>
            <person name="Kazmierczak K.M."/>
            <person name="Andrzejewski T.M."/>
            <person name="Davidsen T.M."/>
            <person name="Wayne K.J."/>
            <person name="Tettelin H."/>
            <person name="Glass J.I."/>
            <person name="Rusch D."/>
            <person name="Podicherti R."/>
            <person name="Tsui H.-C.T."/>
            <person name="Winkler M.E."/>
        </authorList>
    </citation>
    <scope>NUCLEOTIDE SEQUENCE</scope>
</reference>
<feature type="domain" description="Smf/DprA SLOG" evidence="2">
    <location>
        <begin position="91"/>
        <end position="301"/>
    </location>
</feature>
<dbReference type="InterPro" id="IPR057666">
    <property type="entry name" value="DrpA_SLOG"/>
</dbReference>
<dbReference type="InterPro" id="IPR036388">
    <property type="entry name" value="WH-like_DNA-bd_sf"/>
</dbReference>
<dbReference type="SUPFAM" id="SSF102405">
    <property type="entry name" value="MCP/YpsA-like"/>
    <property type="match status" value="1"/>
</dbReference>
<dbReference type="InterPro" id="IPR003488">
    <property type="entry name" value="DprA"/>
</dbReference>
<dbReference type="Pfam" id="PF02481">
    <property type="entry name" value="DNA_processg_A"/>
    <property type="match status" value="1"/>
</dbReference>
<name>A0A381NP68_9ZZZZ</name>
<protein>
    <submittedName>
        <fullName evidence="4">Uncharacterized protein</fullName>
    </submittedName>
</protein>
<dbReference type="PANTHER" id="PTHR43022:SF1">
    <property type="entry name" value="PROTEIN SMF"/>
    <property type="match status" value="1"/>
</dbReference>
<dbReference type="Pfam" id="PF17782">
    <property type="entry name" value="WHD_DprA"/>
    <property type="match status" value="1"/>
</dbReference>
<gene>
    <name evidence="4" type="ORF">METZ01_LOCUS9250</name>
</gene>
<dbReference type="AlphaFoldDB" id="A0A381NP68"/>
<evidence type="ECO:0000259" key="2">
    <source>
        <dbReference type="Pfam" id="PF02481"/>
    </source>
</evidence>
<dbReference type="NCBIfam" id="TIGR00732">
    <property type="entry name" value="dprA"/>
    <property type="match status" value="1"/>
</dbReference>
<sequence>MTENALQPTDSDPAWSWLALSLISGIGYKKIRQLSEHLGSVQELLKTPAEILVSKFQLSSNLAGLVAKATQTHSFLIEKRIIGETPGIRLFCPDSSGYPLSLKQISTPPSVLYWQGELENAESRCLAFVGSRGCTAYGKQQTRRLVKELAQAVPEMIIVSGLAKGIDTVAHETALECGLKTIAVLAGGLQHIYPPENKNLAAEILKNGALVSEFPLGVKPLARNFPIRNRVISGLSMGIVVTEARKKSGAKITAAFALEQNREVFAVPGRVDSSTSSGTNSLIARQHAKLICNASDILEELSLFSTSASQLPFNFETTQSGLKKIDPDDLNEIQKKIILVLNDGIEEIDAIHSQTAIEMNILLATLLELELAGKVEGIGGQIYRLAVELDLPTN</sequence>
<dbReference type="Gene3D" id="1.10.10.10">
    <property type="entry name" value="Winged helix-like DNA-binding domain superfamily/Winged helix DNA-binding domain"/>
    <property type="match status" value="1"/>
</dbReference>
<feature type="domain" description="DprA winged helix" evidence="3">
    <location>
        <begin position="327"/>
        <end position="380"/>
    </location>
</feature>
<evidence type="ECO:0000256" key="1">
    <source>
        <dbReference type="ARBA" id="ARBA00006525"/>
    </source>
</evidence>
<accession>A0A381NP68</accession>
<evidence type="ECO:0000259" key="3">
    <source>
        <dbReference type="Pfam" id="PF17782"/>
    </source>
</evidence>
<evidence type="ECO:0000313" key="4">
    <source>
        <dbReference type="EMBL" id="SUZ56396.1"/>
    </source>
</evidence>
<dbReference type="Gene3D" id="3.40.50.450">
    <property type="match status" value="1"/>
</dbReference>
<proteinExistence type="inferred from homology"/>
<dbReference type="InterPro" id="IPR041614">
    <property type="entry name" value="DprA_WH"/>
</dbReference>